<evidence type="ECO:0000313" key="1">
    <source>
        <dbReference type="EMBL" id="CAJ2506880.1"/>
    </source>
</evidence>
<organism evidence="1 2">
    <name type="scientific">Anthostomella pinea</name>
    <dbReference type="NCBI Taxonomy" id="933095"/>
    <lineage>
        <taxon>Eukaryota</taxon>
        <taxon>Fungi</taxon>
        <taxon>Dikarya</taxon>
        <taxon>Ascomycota</taxon>
        <taxon>Pezizomycotina</taxon>
        <taxon>Sordariomycetes</taxon>
        <taxon>Xylariomycetidae</taxon>
        <taxon>Xylariales</taxon>
        <taxon>Xylariaceae</taxon>
        <taxon>Anthostomella</taxon>
    </lineage>
</organism>
<gene>
    <name evidence="1" type="ORF">KHLLAP_LOCUS7348</name>
</gene>
<keyword evidence="2" id="KW-1185">Reference proteome</keyword>
<evidence type="ECO:0000313" key="2">
    <source>
        <dbReference type="Proteomes" id="UP001295740"/>
    </source>
</evidence>
<proteinExistence type="predicted"/>
<sequence length="290" mass="32537">MTSRLMEGQVDDSASTYPAPNVTLGSEGGYAALILHHGDRIRLIDFPEDVHAVVCETVNSHWPGGVQSKKTMGNLKNTREMKLKGYPWAGVVLGYEPNQQPATPTKLVNRLLENLFNVGWEFKIRTSLSKINQDEEVLMFRCGGPWQRCEWAAIDTHFEDGLLLINTPAHLAQAIREILHVQKEAHNPPPGYYGFKIRGYPWTHGNRTGENGTRLALRILEVAEEQGWFLYASVKQGATDAWHFCRVIPEDPQPLVDIPEPENPFEATAENIIHEEDAVSDAITPHSLLN</sequence>
<dbReference type="PANTHER" id="PTHR38696:SF1">
    <property type="entry name" value="MEDIATOR OF RNA POLYMERASE II TRANSCRIPTION SUBUNIT 13"/>
    <property type="match status" value="1"/>
</dbReference>
<reference evidence="1" key="1">
    <citation type="submission" date="2023-10" db="EMBL/GenBank/DDBJ databases">
        <authorList>
            <person name="Hackl T."/>
        </authorList>
    </citation>
    <scope>NUCLEOTIDE SEQUENCE</scope>
</reference>
<dbReference type="PANTHER" id="PTHR38696">
    <property type="entry name" value="MEDIATOR OF RNA POLYMERASE II TRANSCRIPTION SUBUNIT 13"/>
    <property type="match status" value="1"/>
</dbReference>
<comment type="caution">
    <text evidence="1">The sequence shown here is derived from an EMBL/GenBank/DDBJ whole genome shotgun (WGS) entry which is preliminary data.</text>
</comment>
<dbReference type="Proteomes" id="UP001295740">
    <property type="component" value="Unassembled WGS sequence"/>
</dbReference>
<name>A0AAI8VM67_9PEZI</name>
<protein>
    <submittedName>
        <fullName evidence="1">Uu.00g080660.m01.CDS01</fullName>
    </submittedName>
</protein>
<dbReference type="EMBL" id="CAUWAG010000010">
    <property type="protein sequence ID" value="CAJ2506880.1"/>
    <property type="molecule type" value="Genomic_DNA"/>
</dbReference>
<accession>A0AAI8VM67</accession>
<dbReference type="AlphaFoldDB" id="A0AAI8VM67"/>